<proteinExistence type="predicted"/>
<accession>A0AAW9H8P4</accession>
<evidence type="ECO:0000313" key="1">
    <source>
        <dbReference type="EMBL" id="MDY4380439.1"/>
    </source>
</evidence>
<evidence type="ECO:0000313" key="2">
    <source>
        <dbReference type="Proteomes" id="UP001269968"/>
    </source>
</evidence>
<reference evidence="1" key="1">
    <citation type="submission" date="2023-11" db="EMBL/GenBank/DDBJ databases">
        <title>Comparative genomics revealed phylogeny of phytopathogenic Pectobacterium aroidearum based on whole-genome sequencing and function of putative horizontal acquire islands in P. aroidearum PccS1.</title>
        <authorList>
            <person name="Fan J."/>
            <person name="Yang L."/>
        </authorList>
    </citation>
    <scope>NUCLEOTIDE SEQUENCE</scope>
    <source>
        <strain evidence="1">NJAU140</strain>
    </source>
</reference>
<dbReference type="AlphaFoldDB" id="A0AAW9H8P4"/>
<sequence>MNHKTTQDEASADDALPCVPDLTTTGVVTLTLTALSVYHKR</sequence>
<protein>
    <submittedName>
        <fullName evidence="1">Uncharacterized protein</fullName>
    </submittedName>
</protein>
<dbReference type="EMBL" id="JAXHOZ010000092">
    <property type="protein sequence ID" value="MDY4380439.1"/>
    <property type="molecule type" value="Genomic_DNA"/>
</dbReference>
<comment type="caution">
    <text evidence="1">The sequence shown here is derived from an EMBL/GenBank/DDBJ whole genome shotgun (WGS) entry which is preliminary data.</text>
</comment>
<dbReference type="Proteomes" id="UP001269968">
    <property type="component" value="Unassembled WGS sequence"/>
</dbReference>
<name>A0AAW9H8P4_9GAMM</name>
<organism evidence="1 2">
    <name type="scientific">Pectobacterium brasiliense</name>
    <dbReference type="NCBI Taxonomy" id="180957"/>
    <lineage>
        <taxon>Bacteria</taxon>
        <taxon>Pseudomonadati</taxon>
        <taxon>Pseudomonadota</taxon>
        <taxon>Gammaproteobacteria</taxon>
        <taxon>Enterobacterales</taxon>
        <taxon>Pectobacteriaceae</taxon>
        <taxon>Pectobacterium</taxon>
    </lineage>
</organism>
<dbReference type="RefSeq" id="WP_257979999.1">
    <property type="nucleotide sequence ID" value="NZ_BSWF01000001.1"/>
</dbReference>
<gene>
    <name evidence="1" type="ORF">SOV92_21980</name>
</gene>